<comment type="caution">
    <text evidence="1">The sequence shown here is derived from an EMBL/GenBank/DDBJ whole genome shotgun (WGS) entry which is preliminary data.</text>
</comment>
<gene>
    <name evidence="1" type="ORF">TRICI_004050</name>
</gene>
<keyword evidence="2" id="KW-1185">Reference proteome</keyword>
<name>A0A642V202_9ASCO</name>
<dbReference type="EMBL" id="SWFS01000301">
    <property type="protein sequence ID" value="KAA8910738.1"/>
    <property type="molecule type" value="Genomic_DNA"/>
</dbReference>
<protein>
    <recommendedName>
        <fullName evidence="3">Roadblock/LAMTOR2 domain-containing protein</fullName>
    </recommendedName>
</protein>
<reference evidence="1" key="1">
    <citation type="journal article" date="2019" name="G3 (Bethesda)">
        <title>Genome Assemblies of Two Rare Opportunistic Yeast Pathogens: Diutina rugosa (syn. Candida rugosa) and Trichomonascus ciferrii (syn. Candida ciferrii).</title>
        <authorList>
            <person name="Mixao V."/>
            <person name="Saus E."/>
            <person name="Hansen A.P."/>
            <person name="Lass-Florl C."/>
            <person name="Gabaldon T."/>
        </authorList>
    </citation>
    <scope>NUCLEOTIDE SEQUENCE</scope>
    <source>
        <strain evidence="1">CBS 4856</strain>
    </source>
</reference>
<sequence length="157" mass="17001">MLRSKNLTGVLSQAVQENRQGSTIISSILVTPNGRLVASFHNSRPPPVPHAGNGTAGDKQTAAPYTVDRTMRTKVYGLFASSTWGEYTKADAGCEWLSVRTDDALMVIHNVNLKQSGQNLLLVIVADPSTALGLMQKRATETVQVLEEGLADFKVYE</sequence>
<accession>A0A642V202</accession>
<dbReference type="Proteomes" id="UP000761534">
    <property type="component" value="Unassembled WGS sequence"/>
</dbReference>
<dbReference type="VEuPathDB" id="FungiDB:TRICI_004050"/>
<dbReference type="AlphaFoldDB" id="A0A642V202"/>
<evidence type="ECO:0000313" key="2">
    <source>
        <dbReference type="Proteomes" id="UP000761534"/>
    </source>
</evidence>
<organism evidence="1 2">
    <name type="scientific">Trichomonascus ciferrii</name>
    <dbReference type="NCBI Taxonomy" id="44093"/>
    <lineage>
        <taxon>Eukaryota</taxon>
        <taxon>Fungi</taxon>
        <taxon>Dikarya</taxon>
        <taxon>Ascomycota</taxon>
        <taxon>Saccharomycotina</taxon>
        <taxon>Dipodascomycetes</taxon>
        <taxon>Dipodascales</taxon>
        <taxon>Trichomonascaceae</taxon>
        <taxon>Trichomonascus</taxon>
        <taxon>Trichomonascus ciferrii complex</taxon>
    </lineage>
</organism>
<dbReference type="OrthoDB" id="10552737at2759"/>
<evidence type="ECO:0000313" key="1">
    <source>
        <dbReference type="EMBL" id="KAA8910738.1"/>
    </source>
</evidence>
<proteinExistence type="predicted"/>
<dbReference type="Gene3D" id="3.30.450.30">
    <property type="entry name" value="Dynein light chain 2a, cytoplasmic"/>
    <property type="match status" value="1"/>
</dbReference>
<evidence type="ECO:0008006" key="3">
    <source>
        <dbReference type="Google" id="ProtNLM"/>
    </source>
</evidence>